<dbReference type="Pfam" id="PF13855">
    <property type="entry name" value="LRR_8"/>
    <property type="match status" value="3"/>
</dbReference>
<comment type="caution">
    <text evidence="5">The sequence shown here is derived from an EMBL/GenBank/DDBJ whole genome shotgun (WGS) entry which is preliminary data.</text>
</comment>
<keyword evidence="6" id="KW-1185">Reference proteome</keyword>
<evidence type="ECO:0000256" key="3">
    <source>
        <dbReference type="ARBA" id="ARBA00022737"/>
    </source>
</evidence>
<keyword evidence="3" id="KW-0677">Repeat</keyword>
<evidence type="ECO:0008006" key="7">
    <source>
        <dbReference type="Google" id="ProtNLM"/>
    </source>
</evidence>
<proteinExistence type="predicted"/>
<dbReference type="SMART" id="SM00369">
    <property type="entry name" value="LRR_TYP"/>
    <property type="match status" value="7"/>
</dbReference>
<evidence type="ECO:0000256" key="1">
    <source>
        <dbReference type="ARBA" id="ARBA00022614"/>
    </source>
</evidence>
<dbReference type="PANTHER" id="PTHR24373:SF378">
    <property type="entry name" value="FI03225P-RELATED"/>
    <property type="match status" value="1"/>
</dbReference>
<evidence type="ECO:0000313" key="5">
    <source>
        <dbReference type="EMBL" id="KAF7633174.1"/>
    </source>
</evidence>
<dbReference type="OrthoDB" id="676979at2759"/>
<keyword evidence="1" id="KW-0433">Leucine-rich repeat</keyword>
<dbReference type="PROSITE" id="PS51450">
    <property type="entry name" value="LRR"/>
    <property type="match status" value="1"/>
</dbReference>
<protein>
    <recommendedName>
        <fullName evidence="7">LRRNT domain-containing protein</fullName>
    </recommendedName>
</protein>
<dbReference type="PANTHER" id="PTHR24373">
    <property type="entry name" value="SLIT RELATED LEUCINE-RICH REPEAT NEURONAL PROTEIN"/>
    <property type="match status" value="1"/>
</dbReference>
<dbReference type="GO" id="GO:0005615">
    <property type="term" value="C:extracellular space"/>
    <property type="evidence" value="ECO:0007669"/>
    <property type="project" value="TreeGrafter"/>
</dbReference>
<accession>A0A8S9ZIL2</accession>
<dbReference type="InterPro" id="IPR050328">
    <property type="entry name" value="Dev_Immune_Receptor"/>
</dbReference>
<dbReference type="InterPro" id="IPR003591">
    <property type="entry name" value="Leu-rich_rpt_typical-subtyp"/>
</dbReference>
<dbReference type="InterPro" id="IPR032675">
    <property type="entry name" value="LRR_dom_sf"/>
</dbReference>
<dbReference type="GO" id="GO:0031012">
    <property type="term" value="C:extracellular matrix"/>
    <property type="evidence" value="ECO:0007669"/>
    <property type="project" value="TreeGrafter"/>
</dbReference>
<reference evidence="5" key="1">
    <citation type="journal article" date="2020" name="Ecol. Evol.">
        <title>Genome structure and content of the rice root-knot nematode (Meloidogyne graminicola).</title>
        <authorList>
            <person name="Phan N.T."/>
            <person name="Danchin E.G.J."/>
            <person name="Klopp C."/>
            <person name="Perfus-Barbeoch L."/>
            <person name="Kozlowski D.K."/>
            <person name="Koutsovoulos G.D."/>
            <person name="Lopez-Roques C."/>
            <person name="Bouchez O."/>
            <person name="Zahm M."/>
            <person name="Besnard G."/>
            <person name="Bellafiore S."/>
        </authorList>
    </citation>
    <scope>NUCLEOTIDE SEQUENCE</scope>
    <source>
        <strain evidence="5">VN-18</strain>
    </source>
</reference>
<dbReference type="Gene3D" id="3.80.10.10">
    <property type="entry name" value="Ribonuclease Inhibitor"/>
    <property type="match status" value="2"/>
</dbReference>
<dbReference type="InterPro" id="IPR001611">
    <property type="entry name" value="Leu-rich_rpt"/>
</dbReference>
<feature type="signal peptide" evidence="4">
    <location>
        <begin position="1"/>
        <end position="19"/>
    </location>
</feature>
<dbReference type="AlphaFoldDB" id="A0A8S9ZIL2"/>
<organism evidence="5 6">
    <name type="scientific">Meloidogyne graminicola</name>
    <dbReference type="NCBI Taxonomy" id="189291"/>
    <lineage>
        <taxon>Eukaryota</taxon>
        <taxon>Metazoa</taxon>
        <taxon>Ecdysozoa</taxon>
        <taxon>Nematoda</taxon>
        <taxon>Chromadorea</taxon>
        <taxon>Rhabditida</taxon>
        <taxon>Tylenchina</taxon>
        <taxon>Tylenchomorpha</taxon>
        <taxon>Tylenchoidea</taxon>
        <taxon>Meloidogynidae</taxon>
        <taxon>Meloidogyninae</taxon>
        <taxon>Meloidogyne</taxon>
    </lineage>
</organism>
<dbReference type="EMBL" id="JABEBT010000083">
    <property type="protein sequence ID" value="KAF7633174.1"/>
    <property type="molecule type" value="Genomic_DNA"/>
</dbReference>
<keyword evidence="2 4" id="KW-0732">Signal</keyword>
<dbReference type="PRINTS" id="PR00019">
    <property type="entry name" value="LEURICHRPT"/>
</dbReference>
<dbReference type="Proteomes" id="UP000605970">
    <property type="component" value="Unassembled WGS sequence"/>
</dbReference>
<evidence type="ECO:0000256" key="4">
    <source>
        <dbReference type="SAM" id="SignalP"/>
    </source>
</evidence>
<dbReference type="Pfam" id="PF00560">
    <property type="entry name" value="LRR_1"/>
    <property type="match status" value="1"/>
</dbReference>
<feature type="chain" id="PRO_5035725123" description="LRRNT domain-containing protein" evidence="4">
    <location>
        <begin position="20"/>
        <end position="380"/>
    </location>
</feature>
<sequence>MNIKLLLLIFYYFIYPIKSDYTSWYQSLEENSFENEDYDPEAYKITHYSNEERKGPLKIHVCDKSLDKTICECIRGGNQTLKCGAQDLKNANLIVPKEVGPIAIAHLERNSITYLFKNKILPGQEKSLLLLDLSDNKITDIEPGAFDNFVNLLELKLTKNNLDELSDDIFTKYLSSLHQLYLDDNFLNKLDVGVFDNLKNLKKLILDGNRNLKINKNVLSSSLSNLEVLSLDSCHLEKLDDDLFENLPNLRALSLSGNPLRTLPKAISPEKLPKLEILVLSDTYLEVLNKEELGLAVPNLKKLYMRRNRYLKRIDNCAFCGLKQLETIDFSDSKSLNEIDLNAFGKSPPKKLKQINLNNCNFSSLHEKHLKMFIGVQCKD</sequence>
<gene>
    <name evidence="5" type="ORF">Mgra_00007454</name>
</gene>
<name>A0A8S9ZIL2_9BILA</name>
<evidence type="ECO:0000256" key="2">
    <source>
        <dbReference type="ARBA" id="ARBA00022729"/>
    </source>
</evidence>
<dbReference type="SUPFAM" id="SSF52058">
    <property type="entry name" value="L domain-like"/>
    <property type="match status" value="1"/>
</dbReference>
<evidence type="ECO:0000313" key="6">
    <source>
        <dbReference type="Proteomes" id="UP000605970"/>
    </source>
</evidence>